<dbReference type="PANTHER" id="PTHR11480:SF3">
    <property type="entry name" value="BCDNA.GH08312"/>
    <property type="match status" value="1"/>
</dbReference>
<dbReference type="PANTHER" id="PTHR11480">
    <property type="entry name" value="SAPOSIN-RELATED"/>
    <property type="match status" value="1"/>
</dbReference>
<feature type="non-terminal residue" evidence="6">
    <location>
        <position position="1"/>
    </location>
</feature>
<evidence type="ECO:0000256" key="2">
    <source>
        <dbReference type="ARBA" id="ARBA00023145"/>
    </source>
</evidence>
<dbReference type="InterPro" id="IPR007856">
    <property type="entry name" value="SapB_1"/>
</dbReference>
<keyword evidence="7" id="KW-1185">Reference proteome</keyword>
<gene>
    <name evidence="6" type="ORF">EJB05_31314</name>
</gene>
<feature type="domain" description="Saposin B-type" evidence="5">
    <location>
        <begin position="86"/>
        <end position="165"/>
    </location>
</feature>
<dbReference type="InterPro" id="IPR011001">
    <property type="entry name" value="Saposin-like"/>
</dbReference>
<evidence type="ECO:0000313" key="6">
    <source>
        <dbReference type="EMBL" id="TVU21664.1"/>
    </source>
</evidence>
<proteinExistence type="predicted"/>
<dbReference type="InterPro" id="IPR008138">
    <property type="entry name" value="SapB_2"/>
</dbReference>
<evidence type="ECO:0000259" key="5">
    <source>
        <dbReference type="PROSITE" id="PS50015"/>
    </source>
</evidence>
<dbReference type="Gramene" id="TVU21664">
    <property type="protein sequence ID" value="TVU21664"/>
    <property type="gene ID" value="EJB05_31314"/>
</dbReference>
<sequence length="218" mass="24177">MLCIPSFPHDVIGNGSAMLGESAAAASAVWRDVQRLVWDNFSTKMTENGDGYPQFSILTGRGNLNNILAEDGSHFASQVISLTAANGKMCQLCEQYSTEALLYLKQNETKIEILSILHHACANVAPFKQQCITLVDYYIPLFFLEVSAVNPEKFCESVHLCKKGTAIRLQTRENACGLCHHVLVEVLMMLKNPNTQTEVMDLLLKSCSKAKNYEQQVS</sequence>
<dbReference type="EMBL" id="RWGY01000026">
    <property type="protein sequence ID" value="TVU21664.1"/>
    <property type="molecule type" value="Genomic_DNA"/>
</dbReference>
<dbReference type="Pfam" id="PF05184">
    <property type="entry name" value="SapB_1"/>
    <property type="match status" value="2"/>
</dbReference>
<dbReference type="OrthoDB" id="69496at2759"/>
<dbReference type="Proteomes" id="UP000324897">
    <property type="component" value="Unassembled WGS sequence"/>
</dbReference>
<dbReference type="GO" id="GO:0004190">
    <property type="term" value="F:aspartic-type endopeptidase activity"/>
    <property type="evidence" value="ECO:0007669"/>
    <property type="project" value="UniProtKB-KW"/>
</dbReference>
<evidence type="ECO:0000256" key="3">
    <source>
        <dbReference type="ARBA" id="ARBA00023157"/>
    </source>
</evidence>
<dbReference type="SUPFAM" id="SSF47862">
    <property type="entry name" value="Saposin"/>
    <property type="match status" value="1"/>
</dbReference>
<keyword evidence="2" id="KW-0865">Zymogen</keyword>
<dbReference type="Pfam" id="PF03489">
    <property type="entry name" value="SapB_2"/>
    <property type="match status" value="1"/>
</dbReference>
<keyword evidence="4" id="KW-0325">Glycoprotein</keyword>
<evidence type="ECO:0000256" key="4">
    <source>
        <dbReference type="ARBA" id="ARBA00023180"/>
    </source>
</evidence>
<accession>A0A5J9UDU8</accession>
<keyword evidence="1" id="KW-0064">Aspartyl protease</keyword>
<keyword evidence="1" id="KW-0645">Protease</keyword>
<protein>
    <recommendedName>
        <fullName evidence="5">Saposin B-type domain-containing protein</fullName>
    </recommendedName>
</protein>
<dbReference type="SMART" id="SM00741">
    <property type="entry name" value="SapB"/>
    <property type="match status" value="1"/>
</dbReference>
<name>A0A5J9UDU8_9POAL</name>
<comment type="caution">
    <text evidence="6">The sequence shown here is derived from an EMBL/GenBank/DDBJ whole genome shotgun (WGS) entry which is preliminary data.</text>
</comment>
<dbReference type="GO" id="GO:0006629">
    <property type="term" value="P:lipid metabolic process"/>
    <property type="evidence" value="ECO:0007669"/>
    <property type="project" value="InterPro"/>
</dbReference>
<dbReference type="PROSITE" id="PS50015">
    <property type="entry name" value="SAP_B"/>
    <property type="match status" value="1"/>
</dbReference>
<evidence type="ECO:0000256" key="1">
    <source>
        <dbReference type="ARBA" id="ARBA00022750"/>
    </source>
</evidence>
<dbReference type="InterPro" id="IPR051428">
    <property type="entry name" value="Sphingo_Act-Surfact_Prot"/>
</dbReference>
<dbReference type="AlphaFoldDB" id="A0A5J9UDU8"/>
<organism evidence="6 7">
    <name type="scientific">Eragrostis curvula</name>
    <name type="common">weeping love grass</name>
    <dbReference type="NCBI Taxonomy" id="38414"/>
    <lineage>
        <taxon>Eukaryota</taxon>
        <taxon>Viridiplantae</taxon>
        <taxon>Streptophyta</taxon>
        <taxon>Embryophyta</taxon>
        <taxon>Tracheophyta</taxon>
        <taxon>Spermatophyta</taxon>
        <taxon>Magnoliopsida</taxon>
        <taxon>Liliopsida</taxon>
        <taxon>Poales</taxon>
        <taxon>Poaceae</taxon>
        <taxon>PACMAD clade</taxon>
        <taxon>Chloridoideae</taxon>
        <taxon>Eragrostideae</taxon>
        <taxon>Eragrostidinae</taxon>
        <taxon>Eragrostis</taxon>
    </lineage>
</organism>
<keyword evidence="1" id="KW-0378">Hydrolase</keyword>
<dbReference type="Gene3D" id="1.10.225.10">
    <property type="entry name" value="Saposin-like"/>
    <property type="match status" value="1"/>
</dbReference>
<keyword evidence="3" id="KW-1015">Disulfide bond</keyword>
<dbReference type="InterPro" id="IPR008139">
    <property type="entry name" value="SaposinB_dom"/>
</dbReference>
<evidence type="ECO:0000313" key="7">
    <source>
        <dbReference type="Proteomes" id="UP000324897"/>
    </source>
</evidence>
<reference evidence="6 7" key="1">
    <citation type="journal article" date="2019" name="Sci. Rep.">
        <title>A high-quality genome of Eragrostis curvula grass provides insights into Poaceae evolution and supports new strategies to enhance forage quality.</title>
        <authorList>
            <person name="Carballo J."/>
            <person name="Santos B.A.C.M."/>
            <person name="Zappacosta D."/>
            <person name="Garbus I."/>
            <person name="Selva J.P."/>
            <person name="Gallo C.A."/>
            <person name="Diaz A."/>
            <person name="Albertini E."/>
            <person name="Caccamo M."/>
            <person name="Echenique V."/>
        </authorList>
    </citation>
    <scope>NUCLEOTIDE SEQUENCE [LARGE SCALE GENOMIC DNA]</scope>
    <source>
        <strain evidence="7">cv. Victoria</strain>
        <tissue evidence="6">Leaf</tissue>
    </source>
</reference>